<evidence type="ECO:0000256" key="1">
    <source>
        <dbReference type="SAM" id="Phobius"/>
    </source>
</evidence>
<feature type="transmembrane region" description="Helical" evidence="1">
    <location>
        <begin position="32"/>
        <end position="51"/>
    </location>
</feature>
<dbReference type="InterPro" id="IPR036259">
    <property type="entry name" value="MFS_trans_sf"/>
</dbReference>
<feature type="transmembrane region" description="Helical" evidence="1">
    <location>
        <begin position="159"/>
        <end position="179"/>
    </location>
</feature>
<keyword evidence="3" id="KW-1185">Reference proteome</keyword>
<dbReference type="HOGENOM" id="CLU_038046_0_0_11"/>
<dbReference type="Pfam" id="PF07690">
    <property type="entry name" value="MFS_1"/>
    <property type="match status" value="1"/>
</dbReference>
<gene>
    <name evidence="2" type="ordered locus">BN6_70490</name>
</gene>
<dbReference type="PANTHER" id="PTHR23523">
    <property type="match status" value="1"/>
</dbReference>
<dbReference type="EMBL" id="HE804045">
    <property type="protein sequence ID" value="CCH34284.1"/>
    <property type="molecule type" value="Genomic_DNA"/>
</dbReference>
<sequence>MVHIATDPGANATIAVHPSGSPAAPVTRNRQVALVGSTLLAIGVALAAANLRPAVTSLASVLGDVRTSLGVSTAWTSVLTAVPTLCFGFAAFLAPWLGRRLGMARAVALSLTVLTAGLVLRVIDGPAVVLGGTFIACAGVAVCNVLIPVVVKDSFPGKVGLITGVYTAALAAGAALGAAFTPAMESAFGSWRLAVGAWAFLSAAALVVWLAGARHGEVVRSAPVRTGKRRSLVRSPLAWVITVFFGLQSLLAYTVMGWLPQILGDAGVDRTTAGLLLAITMVLGVPVSLIVPPLAARRSSQSGLVLGLGTLSVAGVLGLALAPGLAPALWVVLIGVGMGMFPLALVMISLRTSSTSDTARLSAMAQSIGYLISASGPFAFGVLRGATGDWTLSMLVLVGLLLLLTGLGWVAGRPRTV</sequence>
<feature type="transmembrane region" description="Helical" evidence="1">
    <location>
        <begin position="129"/>
        <end position="147"/>
    </location>
</feature>
<feature type="transmembrane region" description="Helical" evidence="1">
    <location>
        <begin position="303"/>
        <end position="322"/>
    </location>
</feature>
<dbReference type="InterPro" id="IPR052524">
    <property type="entry name" value="MFS_Cyanate_Porter"/>
</dbReference>
<dbReference type="InterPro" id="IPR011701">
    <property type="entry name" value="MFS"/>
</dbReference>
<dbReference type="AlphaFoldDB" id="K0KBS5"/>
<dbReference type="BioCyc" id="SESP1179773:BN6_RS34000-MONOMER"/>
<accession>K0KBS5</accession>
<name>K0KBS5_SACES</name>
<proteinExistence type="predicted"/>
<protein>
    <submittedName>
        <fullName evidence="2">Permease, MFS-type</fullName>
    </submittedName>
</protein>
<feature type="transmembrane region" description="Helical" evidence="1">
    <location>
        <begin position="232"/>
        <end position="253"/>
    </location>
</feature>
<feature type="transmembrane region" description="Helical" evidence="1">
    <location>
        <begin position="368"/>
        <end position="386"/>
    </location>
</feature>
<dbReference type="Gene3D" id="1.20.1250.20">
    <property type="entry name" value="MFS general substrate transporter like domains"/>
    <property type="match status" value="1"/>
</dbReference>
<keyword evidence="1" id="KW-1133">Transmembrane helix</keyword>
<dbReference type="GO" id="GO:0022857">
    <property type="term" value="F:transmembrane transporter activity"/>
    <property type="evidence" value="ECO:0007669"/>
    <property type="project" value="InterPro"/>
</dbReference>
<dbReference type="SUPFAM" id="SSF103473">
    <property type="entry name" value="MFS general substrate transporter"/>
    <property type="match status" value="1"/>
</dbReference>
<evidence type="ECO:0000313" key="3">
    <source>
        <dbReference type="Proteomes" id="UP000006281"/>
    </source>
</evidence>
<keyword evidence="1" id="KW-0472">Membrane</keyword>
<dbReference type="OrthoDB" id="5317164at2"/>
<evidence type="ECO:0000313" key="2">
    <source>
        <dbReference type="EMBL" id="CCH34284.1"/>
    </source>
</evidence>
<dbReference type="KEGG" id="sesp:BN6_70490"/>
<organism evidence="2 3">
    <name type="scientific">Saccharothrix espanaensis (strain ATCC 51144 / DSM 44229 / JCM 9112 / NBRC 15066 / NRRL 15764)</name>
    <dbReference type="NCBI Taxonomy" id="1179773"/>
    <lineage>
        <taxon>Bacteria</taxon>
        <taxon>Bacillati</taxon>
        <taxon>Actinomycetota</taxon>
        <taxon>Actinomycetes</taxon>
        <taxon>Pseudonocardiales</taxon>
        <taxon>Pseudonocardiaceae</taxon>
        <taxon>Saccharothrix</taxon>
    </lineage>
</organism>
<feature type="transmembrane region" description="Helical" evidence="1">
    <location>
        <begin position="273"/>
        <end position="291"/>
    </location>
</feature>
<feature type="transmembrane region" description="Helical" evidence="1">
    <location>
        <begin position="328"/>
        <end position="348"/>
    </location>
</feature>
<keyword evidence="1" id="KW-0812">Transmembrane</keyword>
<feature type="transmembrane region" description="Helical" evidence="1">
    <location>
        <begin position="392"/>
        <end position="412"/>
    </location>
</feature>
<dbReference type="STRING" id="1179773.BN6_70490"/>
<dbReference type="CDD" id="cd17339">
    <property type="entry name" value="MFS_NIMT_CynX_like"/>
    <property type="match status" value="1"/>
</dbReference>
<dbReference type="RefSeq" id="WP_015104395.1">
    <property type="nucleotide sequence ID" value="NC_019673.1"/>
</dbReference>
<reference evidence="2 3" key="1">
    <citation type="journal article" date="2012" name="BMC Genomics">
        <title>Complete genome sequence of Saccharothrix espanaensis DSM 44229T and comparison to the other completely sequenced Pseudonocardiaceae.</title>
        <authorList>
            <person name="Strobel T."/>
            <person name="Al-Dilaimi A."/>
            <person name="Blom J."/>
            <person name="Gessner A."/>
            <person name="Kalinowski J."/>
            <person name="Luzhetska M."/>
            <person name="Puhler A."/>
            <person name="Szczepanowski R."/>
            <person name="Bechthold A."/>
            <person name="Ruckert C."/>
        </authorList>
    </citation>
    <scope>NUCLEOTIDE SEQUENCE [LARGE SCALE GENOMIC DNA]</scope>
    <source>
        <strain evidence="3">ATCC 51144 / DSM 44229 / JCM 9112 / NBRC 15066 / NRRL 15764</strain>
    </source>
</reference>
<feature type="transmembrane region" description="Helical" evidence="1">
    <location>
        <begin position="71"/>
        <end position="94"/>
    </location>
</feature>
<dbReference type="Proteomes" id="UP000006281">
    <property type="component" value="Chromosome"/>
</dbReference>
<dbReference type="PATRIC" id="fig|1179773.3.peg.7122"/>
<feature type="transmembrane region" description="Helical" evidence="1">
    <location>
        <begin position="106"/>
        <end position="123"/>
    </location>
</feature>
<dbReference type="PANTHER" id="PTHR23523:SF2">
    <property type="entry name" value="2-NITROIMIDAZOLE TRANSPORTER"/>
    <property type="match status" value="1"/>
</dbReference>
<dbReference type="eggNOG" id="COG2807">
    <property type="taxonomic scope" value="Bacteria"/>
</dbReference>
<feature type="transmembrane region" description="Helical" evidence="1">
    <location>
        <begin position="191"/>
        <end position="211"/>
    </location>
</feature>